<sequence length="305" mass="33392">MPPTRLDLRKLEQFVAVVSAPSLAAAAEQTYITQQALSVSIRSLEREFGVALFDRSRRKLELTTAGRELFDRALPLLAGADRMAAEVLRVAADEAETFTVGYSPAFSRDEIYALIDPVVHAHPDLSITVRQVYPAQMEPMLLDSDVDVVLRRGVATPDTLACAIHSYQTLRIAVNASHEWAGRDRVDIAELSGRPIVVWAPEHRSFYTDYLVSHCRRAGFDPTLIVSRIQGVPPASAVVSYPDACAFVTDEAGTTLHGRVVVLDVAEPPLVPVQALWLPHTVCAPRTTLLTQRNPTTEHPSPATA</sequence>
<keyword evidence="3" id="KW-0238">DNA-binding</keyword>
<evidence type="ECO:0000256" key="1">
    <source>
        <dbReference type="ARBA" id="ARBA00009437"/>
    </source>
</evidence>
<dbReference type="Pfam" id="PF00126">
    <property type="entry name" value="HTH_1"/>
    <property type="match status" value="1"/>
</dbReference>
<dbReference type="Gene3D" id="1.10.10.10">
    <property type="entry name" value="Winged helix-like DNA-binding domain superfamily/Winged helix DNA-binding domain"/>
    <property type="match status" value="1"/>
</dbReference>
<comment type="caution">
    <text evidence="7">The sequence shown here is derived from an EMBL/GenBank/DDBJ whole genome shotgun (WGS) entry which is preliminary data.</text>
</comment>
<evidence type="ECO:0000313" key="8">
    <source>
        <dbReference type="Proteomes" id="UP000550729"/>
    </source>
</evidence>
<dbReference type="PANTHER" id="PTHR30346">
    <property type="entry name" value="TRANSCRIPTIONAL DUAL REGULATOR HCAR-RELATED"/>
    <property type="match status" value="1"/>
</dbReference>
<proteinExistence type="inferred from homology"/>
<evidence type="ECO:0000256" key="5">
    <source>
        <dbReference type="ARBA" id="ARBA00023163"/>
    </source>
</evidence>
<dbReference type="PROSITE" id="PS50931">
    <property type="entry name" value="HTH_LYSR"/>
    <property type="match status" value="1"/>
</dbReference>
<dbReference type="Gene3D" id="3.40.190.10">
    <property type="entry name" value="Periplasmic binding protein-like II"/>
    <property type="match status" value="2"/>
</dbReference>
<dbReference type="GO" id="GO:0003700">
    <property type="term" value="F:DNA-binding transcription factor activity"/>
    <property type="evidence" value="ECO:0007669"/>
    <property type="project" value="InterPro"/>
</dbReference>
<evidence type="ECO:0000256" key="2">
    <source>
        <dbReference type="ARBA" id="ARBA00023015"/>
    </source>
</evidence>
<evidence type="ECO:0000256" key="4">
    <source>
        <dbReference type="ARBA" id="ARBA00023159"/>
    </source>
</evidence>
<dbReference type="SUPFAM" id="SSF53850">
    <property type="entry name" value="Periplasmic binding protein-like II"/>
    <property type="match status" value="1"/>
</dbReference>
<comment type="similarity">
    <text evidence="1">Belongs to the LysR transcriptional regulatory family.</text>
</comment>
<gene>
    <name evidence="7" type="ORF">HH308_09145</name>
</gene>
<reference evidence="7 8" key="1">
    <citation type="submission" date="2020-04" db="EMBL/GenBank/DDBJ databases">
        <title>Gordonia sp. nov. TBRC 11910.</title>
        <authorList>
            <person name="Suriyachadkun C."/>
        </authorList>
    </citation>
    <scope>NUCLEOTIDE SEQUENCE [LARGE SCALE GENOMIC DNA]</scope>
    <source>
        <strain evidence="7 8">TBRC 11910</strain>
    </source>
</reference>
<keyword evidence="5" id="KW-0804">Transcription</keyword>
<feature type="domain" description="HTH lysR-type" evidence="6">
    <location>
        <begin position="6"/>
        <end position="63"/>
    </location>
</feature>
<evidence type="ECO:0000313" key="7">
    <source>
        <dbReference type="EMBL" id="NMO01379.1"/>
    </source>
</evidence>
<dbReference type="RefSeq" id="WP_170193873.1">
    <property type="nucleotide sequence ID" value="NZ_JABBNB010000007.1"/>
</dbReference>
<dbReference type="Proteomes" id="UP000550729">
    <property type="component" value="Unassembled WGS sequence"/>
</dbReference>
<evidence type="ECO:0000256" key="3">
    <source>
        <dbReference type="ARBA" id="ARBA00023125"/>
    </source>
</evidence>
<dbReference type="InterPro" id="IPR005119">
    <property type="entry name" value="LysR_subst-bd"/>
</dbReference>
<dbReference type="GO" id="GO:0003677">
    <property type="term" value="F:DNA binding"/>
    <property type="evidence" value="ECO:0007669"/>
    <property type="project" value="UniProtKB-KW"/>
</dbReference>
<dbReference type="SUPFAM" id="SSF46785">
    <property type="entry name" value="Winged helix' DNA-binding domain"/>
    <property type="match status" value="1"/>
</dbReference>
<dbReference type="EMBL" id="JABBNB010000007">
    <property type="protein sequence ID" value="NMO01379.1"/>
    <property type="molecule type" value="Genomic_DNA"/>
</dbReference>
<protein>
    <submittedName>
        <fullName evidence="7">LysR family transcriptional regulator</fullName>
    </submittedName>
</protein>
<dbReference type="FunFam" id="1.10.10.10:FF:000001">
    <property type="entry name" value="LysR family transcriptional regulator"/>
    <property type="match status" value="1"/>
</dbReference>
<keyword evidence="4" id="KW-0010">Activator</keyword>
<accession>A0A848KT85</accession>
<dbReference type="InterPro" id="IPR036390">
    <property type="entry name" value="WH_DNA-bd_sf"/>
</dbReference>
<name>A0A848KT85_9ACTN</name>
<keyword evidence="8" id="KW-1185">Reference proteome</keyword>
<dbReference type="InterPro" id="IPR036388">
    <property type="entry name" value="WH-like_DNA-bd_sf"/>
</dbReference>
<dbReference type="PANTHER" id="PTHR30346:SF28">
    <property type="entry name" value="HTH-TYPE TRANSCRIPTIONAL REGULATOR CYNR"/>
    <property type="match status" value="1"/>
</dbReference>
<evidence type="ECO:0000259" key="6">
    <source>
        <dbReference type="PROSITE" id="PS50931"/>
    </source>
</evidence>
<dbReference type="PRINTS" id="PR00039">
    <property type="entry name" value="HTHLYSR"/>
</dbReference>
<dbReference type="Pfam" id="PF03466">
    <property type="entry name" value="LysR_substrate"/>
    <property type="match status" value="1"/>
</dbReference>
<dbReference type="InterPro" id="IPR000847">
    <property type="entry name" value="LysR_HTH_N"/>
</dbReference>
<organism evidence="7 8">
    <name type="scientific">Gordonia asplenii</name>
    <dbReference type="NCBI Taxonomy" id="2725283"/>
    <lineage>
        <taxon>Bacteria</taxon>
        <taxon>Bacillati</taxon>
        <taxon>Actinomycetota</taxon>
        <taxon>Actinomycetes</taxon>
        <taxon>Mycobacteriales</taxon>
        <taxon>Gordoniaceae</taxon>
        <taxon>Gordonia</taxon>
    </lineage>
</organism>
<keyword evidence="2" id="KW-0805">Transcription regulation</keyword>
<dbReference type="AlphaFoldDB" id="A0A848KT85"/>
<dbReference type="GO" id="GO:0032993">
    <property type="term" value="C:protein-DNA complex"/>
    <property type="evidence" value="ECO:0007669"/>
    <property type="project" value="TreeGrafter"/>
</dbReference>